<dbReference type="EMBL" id="CP002454">
    <property type="protein sequence ID" value="ADV67967.1"/>
    <property type="molecule type" value="Genomic_DNA"/>
</dbReference>
<gene>
    <name evidence="2" type="ordered locus">Deima_2329</name>
</gene>
<reference evidence="3" key="2">
    <citation type="submission" date="2011-01" db="EMBL/GenBank/DDBJ databases">
        <title>The complete genome of Deinococcus maricopensis DSM 21211.</title>
        <authorList>
            <consortium name="US DOE Joint Genome Institute (JGI-PGF)"/>
            <person name="Lucas S."/>
            <person name="Copeland A."/>
            <person name="Lapidus A."/>
            <person name="Goodwin L."/>
            <person name="Pitluck S."/>
            <person name="Kyrpides N."/>
            <person name="Mavromatis K."/>
            <person name="Pagani I."/>
            <person name="Ivanova N."/>
            <person name="Ovchinnikova G."/>
            <person name="Zeytun A."/>
            <person name="Detter J.C."/>
            <person name="Han C."/>
            <person name="Land M."/>
            <person name="Hauser L."/>
            <person name="Markowitz V."/>
            <person name="Cheng J.-F."/>
            <person name="Hugenholtz P."/>
            <person name="Woyke T."/>
            <person name="Wu D."/>
            <person name="Pukall R."/>
            <person name="Gehrich-Schroeter G."/>
            <person name="Brambilla E."/>
            <person name="Klenk H.-P."/>
            <person name="Eisen J.A."/>
        </authorList>
    </citation>
    <scope>NUCLEOTIDE SEQUENCE [LARGE SCALE GENOMIC DNA]</scope>
    <source>
        <strain evidence="3">DSM 21211 / LMG 22137 / NRRL B-23946 / LB-34</strain>
    </source>
</reference>
<dbReference type="HOGENOM" id="CLU_749659_0_0_0"/>
<evidence type="ECO:0000259" key="1">
    <source>
        <dbReference type="Pfam" id="PF01882"/>
    </source>
</evidence>
<name>E8UA78_DEIML</name>
<dbReference type="PANTHER" id="PTHR34351:SF1">
    <property type="entry name" value="SLR1927 PROTEIN"/>
    <property type="match status" value="1"/>
</dbReference>
<proteinExistence type="predicted"/>
<dbReference type="eggNOG" id="COG1721">
    <property type="taxonomic scope" value="Bacteria"/>
</dbReference>
<sequence precursor="true">MALLAWVAALLALVALLRVLYARPPQVQLTRTYPPAAFEGDRVPLTVTIRVHARLPTRVLIEDPTPRTVVPDAQLTLGGLVFGRLALTHAATLTPQRRGVHAWSGSTLAWADPLGLFWHRAPLTVPDALEVYPGTHGLVLPDLLRPLLSEGSLARTVGLDDPISLRGARPYVPGDPPARLHWRLTARMGTPMVREVERTAASRVTVHVDARGTDEYVEAAARLAASLTREALELQVPVVVSDAEGRSLGGRTPEALRSALSRLARLHAQPDAPARIPEPEPGGNLIVITQRAGAAFLASALAARAYARRVVVIVLPEGFYLEPGEVGRPIRFAPPDAVRDLERQAGVLEEAGVLLYVLRGNSSVLRLGA</sequence>
<evidence type="ECO:0000313" key="3">
    <source>
        <dbReference type="Proteomes" id="UP000008635"/>
    </source>
</evidence>
<dbReference type="STRING" id="709986.Deima_2329"/>
<dbReference type="KEGG" id="dmr:Deima_2329"/>
<dbReference type="Pfam" id="PF01882">
    <property type="entry name" value="DUF58"/>
    <property type="match status" value="1"/>
</dbReference>
<keyword evidence="3" id="KW-1185">Reference proteome</keyword>
<dbReference type="RefSeq" id="WP_013557472.1">
    <property type="nucleotide sequence ID" value="NC_014958.1"/>
</dbReference>
<dbReference type="Proteomes" id="UP000008635">
    <property type="component" value="Chromosome"/>
</dbReference>
<organism evidence="2 3">
    <name type="scientific">Deinococcus maricopensis (strain DSM 21211 / LMG 22137 / NRRL B-23946 / LB-34)</name>
    <dbReference type="NCBI Taxonomy" id="709986"/>
    <lineage>
        <taxon>Bacteria</taxon>
        <taxon>Thermotogati</taxon>
        <taxon>Deinococcota</taxon>
        <taxon>Deinococci</taxon>
        <taxon>Deinococcales</taxon>
        <taxon>Deinococcaceae</taxon>
        <taxon>Deinococcus</taxon>
    </lineage>
</organism>
<dbReference type="InterPro" id="IPR002881">
    <property type="entry name" value="DUF58"/>
</dbReference>
<dbReference type="PANTHER" id="PTHR34351">
    <property type="entry name" value="SLR1927 PROTEIN-RELATED"/>
    <property type="match status" value="1"/>
</dbReference>
<dbReference type="AlphaFoldDB" id="E8UA78"/>
<accession>E8UA78</accession>
<reference evidence="2 3" key="1">
    <citation type="journal article" date="2011" name="Stand. Genomic Sci.">
        <title>Complete genome sequence of Deinococcus maricopensis type strain (LB-34).</title>
        <authorList>
            <person name="Pukall R."/>
            <person name="Zeytun A."/>
            <person name="Lucas S."/>
            <person name="Lapidus A."/>
            <person name="Hammon N."/>
            <person name="Deshpande S."/>
            <person name="Nolan M."/>
            <person name="Cheng J.F."/>
            <person name="Pitluck S."/>
            <person name="Liolios K."/>
            <person name="Pagani I."/>
            <person name="Mikhailova N."/>
            <person name="Ivanova N."/>
            <person name="Mavromatis K."/>
            <person name="Pati A."/>
            <person name="Tapia R."/>
            <person name="Han C."/>
            <person name="Goodwin L."/>
            <person name="Chen A."/>
            <person name="Palaniappan K."/>
            <person name="Land M."/>
            <person name="Hauser L."/>
            <person name="Chang Y.J."/>
            <person name="Jeffries C.D."/>
            <person name="Brambilla E.M."/>
            <person name="Rohde M."/>
            <person name="Goker M."/>
            <person name="Detter J.C."/>
            <person name="Woyke T."/>
            <person name="Bristow J."/>
            <person name="Eisen J.A."/>
            <person name="Markowitz V."/>
            <person name="Hugenholtz P."/>
            <person name="Kyrpides N.C."/>
            <person name="Klenk H.P."/>
        </authorList>
    </citation>
    <scope>NUCLEOTIDE SEQUENCE [LARGE SCALE GENOMIC DNA]</scope>
    <source>
        <strain evidence="3">DSM 21211 / LMG 22137 / NRRL B-23946 / LB-34</strain>
    </source>
</reference>
<dbReference type="OrthoDB" id="9778037at2"/>
<evidence type="ECO:0000313" key="2">
    <source>
        <dbReference type="EMBL" id="ADV67967.1"/>
    </source>
</evidence>
<protein>
    <recommendedName>
        <fullName evidence="1">DUF58 domain-containing protein</fullName>
    </recommendedName>
</protein>
<feature type="domain" description="DUF58" evidence="1">
    <location>
        <begin position="168"/>
        <end position="228"/>
    </location>
</feature>